<evidence type="ECO:0000313" key="2">
    <source>
        <dbReference type="Proteomes" id="UP000031449"/>
    </source>
</evidence>
<dbReference type="AlphaFoldDB" id="A0A0B5AT73"/>
<dbReference type="HOGENOM" id="CLU_2329990_0_0_9"/>
<keyword evidence="2" id="KW-1185">Reference proteome</keyword>
<sequence length="98" mass="11476">MLHQSNGDEFYGVPFILYTFHAKEEHILSPEELKEFVPDALETDEHWITSAISPVSTHYYLLEDAFKKDGTWKYFYRKLTESEFTSLVAVDETGFAIY</sequence>
<keyword evidence="1" id="KW-0614">Plasmid</keyword>
<accession>A0A0B5AT73</accession>
<dbReference type="KEGG" id="jeo:JMA_39880"/>
<gene>
    <name evidence="1" type="ORF">JMA_39880</name>
</gene>
<proteinExistence type="predicted"/>
<reference evidence="1 2" key="1">
    <citation type="submission" date="2014-08" db="EMBL/GenBank/DDBJ databases">
        <title>Complete genome of a marine bacteria Jeotgalibacillus malaysiensis.</title>
        <authorList>
            <person name="Yaakop A.S."/>
            <person name="Chan K.-G."/>
            <person name="Goh K.M."/>
        </authorList>
    </citation>
    <scope>NUCLEOTIDE SEQUENCE [LARGE SCALE GENOMIC DNA]</scope>
    <source>
        <strain evidence="1 2">D5</strain>
        <plasmid evidence="2">Plasmid</plasmid>
    </source>
</reference>
<dbReference type="EMBL" id="CP009417">
    <property type="protein sequence ID" value="AJD93306.1"/>
    <property type="molecule type" value="Genomic_DNA"/>
</dbReference>
<dbReference type="BioCyc" id="JESP1508404:G14D9-13272-MONOMER"/>
<organism evidence="1 2">
    <name type="scientific">Jeotgalibacillus malaysiensis</name>
    <dbReference type="NCBI Taxonomy" id="1508404"/>
    <lineage>
        <taxon>Bacteria</taxon>
        <taxon>Bacillati</taxon>
        <taxon>Bacillota</taxon>
        <taxon>Bacilli</taxon>
        <taxon>Bacillales</taxon>
        <taxon>Caryophanaceae</taxon>
        <taxon>Jeotgalibacillus</taxon>
    </lineage>
</organism>
<geneLocation type="plasmid" evidence="2"/>
<evidence type="ECO:0000313" key="1">
    <source>
        <dbReference type="EMBL" id="AJD93306.1"/>
    </source>
</evidence>
<protein>
    <submittedName>
        <fullName evidence="1">Uncharacterized protein</fullName>
    </submittedName>
</protein>
<dbReference type="Proteomes" id="UP000031449">
    <property type="component" value="Plasmid unnamed"/>
</dbReference>
<name>A0A0B5AT73_9BACL</name>